<dbReference type="Gene3D" id="1.25.40.10">
    <property type="entry name" value="Tetratricopeptide repeat domain"/>
    <property type="match status" value="1"/>
</dbReference>
<dbReference type="EMBL" id="MU826852">
    <property type="protein sequence ID" value="KAJ7371036.1"/>
    <property type="molecule type" value="Genomic_DNA"/>
</dbReference>
<accession>A0A9X0CPW0</accession>
<dbReference type="SUPFAM" id="SSF48452">
    <property type="entry name" value="TPR-like"/>
    <property type="match status" value="1"/>
</dbReference>
<organism evidence="1 2">
    <name type="scientific">Desmophyllum pertusum</name>
    <dbReference type="NCBI Taxonomy" id="174260"/>
    <lineage>
        <taxon>Eukaryota</taxon>
        <taxon>Metazoa</taxon>
        <taxon>Cnidaria</taxon>
        <taxon>Anthozoa</taxon>
        <taxon>Hexacorallia</taxon>
        <taxon>Scleractinia</taxon>
        <taxon>Caryophylliina</taxon>
        <taxon>Caryophylliidae</taxon>
        <taxon>Desmophyllum</taxon>
    </lineage>
</organism>
<protein>
    <submittedName>
        <fullName evidence="1">Uncharacterized protein</fullName>
    </submittedName>
</protein>
<gene>
    <name evidence="1" type="ORF">OS493_028198</name>
</gene>
<dbReference type="OrthoDB" id="5960251at2759"/>
<evidence type="ECO:0000313" key="2">
    <source>
        <dbReference type="Proteomes" id="UP001163046"/>
    </source>
</evidence>
<sequence length="338" mass="38064">MSIALMEFTEKPISSLANSPDLGLMKCIESVLSLAPKEDESNSKLITLLRELDSSPEKKRDLKMFLKYHFINLGLTLMMDPKGAQKGLEFIQCVVEILKGFGKRTNALELLCNSLVTCSVRGDEEVGTASRLVSMRCLGFSDEEIISTLMKSTADSIELPANLYHNAGCVCHARAYEDSFDEPDEGLLCQAEEMLKKAVDLQPDSACHHVELSMFLYRNDRFEEAITSAKQGIEESRSSEELEDIGYDKSEETTLDGNLGYHVQHNDVIQAPALVFAYYVLVTCLVELDRKDEALPLMESYKTACCDPRKTNRINRFFIFFIENCQEHSFHRGILLIA</sequence>
<reference evidence="1" key="1">
    <citation type="submission" date="2023-01" db="EMBL/GenBank/DDBJ databases">
        <title>Genome assembly of the deep-sea coral Lophelia pertusa.</title>
        <authorList>
            <person name="Herrera S."/>
            <person name="Cordes E."/>
        </authorList>
    </citation>
    <scope>NUCLEOTIDE SEQUENCE</scope>
    <source>
        <strain evidence="1">USNM1676648</strain>
        <tissue evidence="1">Polyp</tissue>
    </source>
</reference>
<comment type="caution">
    <text evidence="1">The sequence shown here is derived from an EMBL/GenBank/DDBJ whole genome shotgun (WGS) entry which is preliminary data.</text>
</comment>
<dbReference type="InterPro" id="IPR011990">
    <property type="entry name" value="TPR-like_helical_dom_sf"/>
</dbReference>
<dbReference type="Proteomes" id="UP001163046">
    <property type="component" value="Unassembled WGS sequence"/>
</dbReference>
<keyword evidence="2" id="KW-1185">Reference proteome</keyword>
<evidence type="ECO:0000313" key="1">
    <source>
        <dbReference type="EMBL" id="KAJ7371036.1"/>
    </source>
</evidence>
<dbReference type="AlphaFoldDB" id="A0A9X0CPW0"/>
<name>A0A9X0CPW0_9CNID</name>
<proteinExistence type="predicted"/>